<dbReference type="Gene3D" id="3.40.30.10">
    <property type="entry name" value="Glutaredoxin"/>
    <property type="match status" value="1"/>
</dbReference>
<dbReference type="InterPro" id="IPR036249">
    <property type="entry name" value="Thioredoxin-like_sf"/>
</dbReference>
<feature type="transmembrane region" description="Helical" evidence="1">
    <location>
        <begin position="50"/>
        <end position="71"/>
    </location>
</feature>
<evidence type="ECO:0000256" key="1">
    <source>
        <dbReference type="SAM" id="Phobius"/>
    </source>
</evidence>
<dbReference type="OrthoDB" id="20261at2"/>
<evidence type="ECO:0000313" key="3">
    <source>
        <dbReference type="EMBL" id="CRX38489.1"/>
    </source>
</evidence>
<keyword evidence="1" id="KW-1133">Transmembrane helix</keyword>
<dbReference type="SUPFAM" id="SSF52833">
    <property type="entry name" value="Thioredoxin-like"/>
    <property type="match status" value="1"/>
</dbReference>
<evidence type="ECO:0000259" key="2">
    <source>
        <dbReference type="PROSITE" id="PS51352"/>
    </source>
</evidence>
<reference evidence="4" key="1">
    <citation type="submission" date="2015-06" db="EMBL/GenBank/DDBJ databases">
        <authorList>
            <person name="Bertelli C."/>
        </authorList>
    </citation>
    <scope>NUCLEOTIDE SEQUENCE [LARGE SCALE GENOMIC DNA]</scope>
    <source>
        <strain evidence="4">CRIB-30</strain>
    </source>
</reference>
<evidence type="ECO:0000313" key="4">
    <source>
        <dbReference type="Proteomes" id="UP000220251"/>
    </source>
</evidence>
<feature type="transmembrane region" description="Helical" evidence="1">
    <location>
        <begin position="105"/>
        <end position="128"/>
    </location>
</feature>
<feature type="transmembrane region" description="Helical" evidence="1">
    <location>
        <begin position="78"/>
        <end position="99"/>
    </location>
</feature>
<dbReference type="Proteomes" id="UP000220251">
    <property type="component" value="Unassembled WGS sequence"/>
</dbReference>
<accession>A0A0H5DRZ3</accession>
<keyword evidence="4" id="KW-1185">Reference proteome</keyword>
<dbReference type="InterPro" id="IPR013766">
    <property type="entry name" value="Thioredoxin_domain"/>
</dbReference>
<feature type="transmembrane region" description="Helical" evidence="1">
    <location>
        <begin position="149"/>
        <end position="167"/>
    </location>
</feature>
<dbReference type="RefSeq" id="WP_098038347.1">
    <property type="nucleotide sequence ID" value="NZ_CWGJ01000012.1"/>
</dbReference>
<dbReference type="AlphaFoldDB" id="A0A0H5DRZ3"/>
<gene>
    <name evidence="3" type="ORF">ELAC_1146</name>
</gene>
<organism evidence="3 4">
    <name type="scientific">Estrella lausannensis</name>
    <dbReference type="NCBI Taxonomy" id="483423"/>
    <lineage>
        <taxon>Bacteria</taxon>
        <taxon>Pseudomonadati</taxon>
        <taxon>Chlamydiota</taxon>
        <taxon>Chlamydiia</taxon>
        <taxon>Parachlamydiales</taxon>
        <taxon>Candidatus Criblamydiaceae</taxon>
        <taxon>Estrella</taxon>
    </lineage>
</organism>
<proteinExistence type="predicted"/>
<keyword evidence="1" id="KW-0472">Membrane</keyword>
<dbReference type="CDD" id="cd12921">
    <property type="entry name" value="VKOR_4"/>
    <property type="match status" value="1"/>
</dbReference>
<protein>
    <submittedName>
        <fullName evidence="3">Conserved putative membrane protein</fullName>
    </submittedName>
</protein>
<sequence>MDKKSISLRTFDGWFFWIALFALLAALILTVLSVMDLCTSACVEGQKWRFFGFKFEVLGLGVFPLLILFHILSISKPLFRMLASLMIAASVGAEAWFLYVQKVLIGGFCPICVSIAFSIFVAGMAYFIRFVKESIQSSNEGSMHTWIKIFPSMGTIFLGFLAAFIGVSKINPLEAKQVSLKESIRFGSNEGPIEVYVFTDWFCPACRRVEPVFEAMIPDLKDKAPVFFVDATVHPESLNFTPYNLSFMINNKNDYFKLRKALEQLADKNDSPSDTDIQEAINPHGVQLKELAYSDVALGVKLFKKLVKQFDITQTPTVVIVNMDSKKGKKLSGYGEITKENVLKAVDSLQ</sequence>
<dbReference type="Pfam" id="PF13462">
    <property type="entry name" value="Thioredoxin_4"/>
    <property type="match status" value="1"/>
</dbReference>
<keyword evidence="1" id="KW-0812">Transmembrane</keyword>
<name>A0A0H5DRZ3_9BACT</name>
<dbReference type="PROSITE" id="PS51352">
    <property type="entry name" value="THIOREDOXIN_2"/>
    <property type="match status" value="1"/>
</dbReference>
<feature type="domain" description="Thioredoxin" evidence="2">
    <location>
        <begin position="156"/>
        <end position="350"/>
    </location>
</feature>
<dbReference type="InterPro" id="IPR012336">
    <property type="entry name" value="Thioredoxin-like_fold"/>
</dbReference>
<dbReference type="EMBL" id="CWGJ01000012">
    <property type="protein sequence ID" value="CRX38489.1"/>
    <property type="molecule type" value="Genomic_DNA"/>
</dbReference>